<dbReference type="InterPro" id="IPR013784">
    <property type="entry name" value="Carb-bd-like_fold"/>
</dbReference>
<accession>A0A4P9TGY1</accession>
<feature type="region of interest" description="Disordered" evidence="1">
    <location>
        <begin position="219"/>
        <end position="294"/>
    </location>
</feature>
<dbReference type="SUPFAM" id="SSF49452">
    <property type="entry name" value="Starch-binding domain-like"/>
    <property type="match status" value="1"/>
</dbReference>
<feature type="compositionally biased region" description="Acidic residues" evidence="1">
    <location>
        <begin position="81"/>
        <end position="93"/>
    </location>
</feature>
<feature type="compositionally biased region" description="Basic and acidic residues" evidence="1">
    <location>
        <begin position="268"/>
        <end position="290"/>
    </location>
</feature>
<keyword evidence="3" id="KW-0378">Hydrolase</keyword>
<keyword evidence="2" id="KW-0472">Membrane</keyword>
<name>A0A4P9TGY1_9EURY</name>
<proteinExistence type="predicted"/>
<dbReference type="GeneID" id="96156974"/>
<protein>
    <submittedName>
        <fullName evidence="3">Carboxypeptidase regulatory-like domain-containing protein</fullName>
    </submittedName>
</protein>
<keyword evidence="4" id="KW-1185">Reference proteome</keyword>
<dbReference type="GO" id="GO:0004180">
    <property type="term" value="F:carboxypeptidase activity"/>
    <property type="evidence" value="ECO:0007669"/>
    <property type="project" value="UniProtKB-KW"/>
</dbReference>
<reference evidence="4" key="1">
    <citation type="submission" date="2019-05" db="EMBL/GenBank/DDBJ databases">
        <title>Complete Genome Sequence and Methylation Pattern of the Halophilic Archaeon Natrinema pallidum BOL6-1.</title>
        <authorList>
            <person name="DasSarma P."/>
            <person name="DasSarma B.P."/>
            <person name="DasSarma S.L."/>
            <person name="Martinez F.L."/>
            <person name="Guzman D."/>
            <person name="Roberts R.J."/>
            <person name="DasSarma S."/>
        </authorList>
    </citation>
    <scope>NUCLEOTIDE SEQUENCE [LARGE SCALE GENOMIC DNA]</scope>
    <source>
        <strain evidence="4">BOL6-1</strain>
    </source>
</reference>
<feature type="region of interest" description="Disordered" evidence="1">
    <location>
        <begin position="45"/>
        <end position="190"/>
    </location>
</feature>
<dbReference type="AlphaFoldDB" id="A0A4P9TGY1"/>
<feature type="compositionally biased region" description="Acidic residues" evidence="1">
    <location>
        <begin position="133"/>
        <end position="143"/>
    </location>
</feature>
<dbReference type="RefSeq" id="WP_006185407.1">
    <property type="nucleotide sequence ID" value="NZ_CP040637.1"/>
</dbReference>
<dbReference type="Gene3D" id="2.60.40.10">
    <property type="entry name" value="Immunoglobulins"/>
    <property type="match status" value="1"/>
</dbReference>
<keyword evidence="3" id="KW-0645">Protease</keyword>
<dbReference type="Gene3D" id="2.60.40.1120">
    <property type="entry name" value="Carboxypeptidase-like, regulatory domain"/>
    <property type="match status" value="1"/>
</dbReference>
<dbReference type="EMBL" id="CP040637">
    <property type="protein sequence ID" value="QCW04136.1"/>
    <property type="molecule type" value="Genomic_DNA"/>
</dbReference>
<keyword evidence="2" id="KW-0812">Transmembrane</keyword>
<dbReference type="SUPFAM" id="SSF49464">
    <property type="entry name" value="Carboxypeptidase regulatory domain-like"/>
    <property type="match status" value="1"/>
</dbReference>
<evidence type="ECO:0000313" key="4">
    <source>
        <dbReference type="Proteomes" id="UP000307562"/>
    </source>
</evidence>
<evidence type="ECO:0000313" key="3">
    <source>
        <dbReference type="EMBL" id="QCW04136.1"/>
    </source>
</evidence>
<feature type="region of interest" description="Disordered" evidence="1">
    <location>
        <begin position="311"/>
        <end position="330"/>
    </location>
</feature>
<dbReference type="InterPro" id="IPR013783">
    <property type="entry name" value="Ig-like_fold"/>
</dbReference>
<gene>
    <name evidence="3" type="ORF">FGF80_13215</name>
</gene>
<evidence type="ECO:0000256" key="1">
    <source>
        <dbReference type="SAM" id="MobiDB-lite"/>
    </source>
</evidence>
<feature type="transmembrane region" description="Helical" evidence="2">
    <location>
        <begin position="21"/>
        <end position="42"/>
    </location>
</feature>
<feature type="compositionally biased region" description="Polar residues" evidence="1">
    <location>
        <begin position="174"/>
        <end position="188"/>
    </location>
</feature>
<feature type="compositionally biased region" description="Acidic residues" evidence="1">
    <location>
        <begin position="100"/>
        <end position="125"/>
    </location>
</feature>
<dbReference type="GO" id="GO:0030246">
    <property type="term" value="F:carbohydrate binding"/>
    <property type="evidence" value="ECO:0007669"/>
    <property type="project" value="InterPro"/>
</dbReference>
<feature type="compositionally biased region" description="Acidic residues" evidence="1">
    <location>
        <begin position="56"/>
        <end position="73"/>
    </location>
</feature>
<dbReference type="Proteomes" id="UP000307562">
    <property type="component" value="Chromosome"/>
</dbReference>
<dbReference type="InterPro" id="IPR008969">
    <property type="entry name" value="CarboxyPept-like_regulatory"/>
</dbReference>
<organism evidence="3 4">
    <name type="scientific">Natrinema pallidum</name>
    <dbReference type="NCBI Taxonomy" id="69527"/>
    <lineage>
        <taxon>Archaea</taxon>
        <taxon>Methanobacteriati</taxon>
        <taxon>Methanobacteriota</taxon>
        <taxon>Stenosarchaea group</taxon>
        <taxon>Halobacteria</taxon>
        <taxon>Halobacteriales</taxon>
        <taxon>Natrialbaceae</taxon>
        <taxon>Natrinema</taxon>
    </lineage>
</organism>
<keyword evidence="3" id="KW-0121">Carboxypeptidase</keyword>
<dbReference type="KEGG" id="npl:FGF80_13215"/>
<sequence length="330" mass="34097">MRRNVQRQRTETRSIRSSVQILLTVSGIVFLLAGLVLAASGASVSSAVGSVTDRFDDSDQPADDGIEPSDDSAADAGSGNETDETSGENDESGDGTVTDGEGDNGDSDESTADGGESTDSDDGETDGDRSDGDTDGNETDGDSDGGSGDGDDGPHTVTVTVEDRDGNAIAGANVSHNGTVGNGQTTDGNGEVAWEVENGTYAVSANADGYLSAEDSVDIDGGNASLTLTLEEERDGSGTDDSSDDGSTVTFVVEDGNGEPLDNATVALERESPSLQGNERKTVDRNGEVDFEREDDEYTFTVIVDGTESDERTVDVDGDTRRRVTATTDR</sequence>
<dbReference type="Pfam" id="PF13620">
    <property type="entry name" value="CarboxypepD_reg"/>
    <property type="match status" value="1"/>
</dbReference>
<keyword evidence="2" id="KW-1133">Transmembrane helix</keyword>
<evidence type="ECO:0000256" key="2">
    <source>
        <dbReference type="SAM" id="Phobius"/>
    </source>
</evidence>